<evidence type="ECO:0000313" key="3">
    <source>
        <dbReference type="Proteomes" id="UP000292855"/>
    </source>
</evidence>
<protein>
    <submittedName>
        <fullName evidence="2">Uncharacterized protein</fullName>
    </submittedName>
</protein>
<keyword evidence="3" id="KW-1185">Reference proteome</keyword>
<evidence type="ECO:0000313" key="2">
    <source>
        <dbReference type="EMBL" id="RZF61625.1"/>
    </source>
</evidence>
<sequence>MKRLLLLLLLFSSISCKDNLDGTCDSPLVIKVDKPIVEGAEKIFFVSVKKNNGWWVSGISANGREVDLQDKPLKDAFVVENDGFVFEKINNSAIKVTFNESQSEEPIKLNIMLQAGNCFSGFELLSTSE</sequence>
<keyword evidence="1" id="KW-0732">Signal</keyword>
<dbReference type="RefSeq" id="WP_130139854.1">
    <property type="nucleotide sequence ID" value="NZ_SGIT01000001.1"/>
</dbReference>
<dbReference type="Proteomes" id="UP000292855">
    <property type="component" value="Unassembled WGS sequence"/>
</dbReference>
<accession>A0A4Q6XPK2</accession>
<proteinExistence type="predicted"/>
<reference evidence="2 3" key="1">
    <citation type="submission" date="2019-02" db="EMBL/GenBank/DDBJ databases">
        <authorList>
            <person name="Li Y."/>
        </authorList>
    </citation>
    <scope>NUCLEOTIDE SEQUENCE [LARGE SCALE GENOMIC DNA]</scope>
    <source>
        <strain evidence="2 3">30C10-4-7</strain>
    </source>
</reference>
<evidence type="ECO:0000256" key="1">
    <source>
        <dbReference type="SAM" id="SignalP"/>
    </source>
</evidence>
<feature type="signal peptide" evidence="1">
    <location>
        <begin position="1"/>
        <end position="17"/>
    </location>
</feature>
<dbReference type="OrthoDB" id="1351904at2"/>
<dbReference type="EMBL" id="SGIT01000001">
    <property type="protein sequence ID" value="RZF61625.1"/>
    <property type="molecule type" value="Genomic_DNA"/>
</dbReference>
<dbReference type="PROSITE" id="PS51257">
    <property type="entry name" value="PROKAR_LIPOPROTEIN"/>
    <property type="match status" value="1"/>
</dbReference>
<comment type="caution">
    <text evidence="2">The sequence shown here is derived from an EMBL/GenBank/DDBJ whole genome shotgun (WGS) entry which is preliminary data.</text>
</comment>
<dbReference type="AlphaFoldDB" id="A0A4Q6XPK2"/>
<name>A0A4Q6XPK2_9SPHI</name>
<organism evidence="2 3">
    <name type="scientific">Sphingobacterium corticibacterium</name>
    <dbReference type="NCBI Taxonomy" id="2484746"/>
    <lineage>
        <taxon>Bacteria</taxon>
        <taxon>Pseudomonadati</taxon>
        <taxon>Bacteroidota</taxon>
        <taxon>Sphingobacteriia</taxon>
        <taxon>Sphingobacteriales</taxon>
        <taxon>Sphingobacteriaceae</taxon>
        <taxon>Sphingobacterium</taxon>
    </lineage>
</organism>
<feature type="chain" id="PRO_5020591473" evidence="1">
    <location>
        <begin position="18"/>
        <end position="129"/>
    </location>
</feature>
<gene>
    <name evidence="2" type="ORF">EWE74_01930</name>
</gene>